<proteinExistence type="predicted"/>
<dbReference type="EMBL" id="AP018204">
    <property type="protein sequence ID" value="BAY59296.1"/>
    <property type="molecule type" value="Genomic_DNA"/>
</dbReference>
<name>A0A1Z4JRE1_LEPBY</name>
<sequence>MDNLNRLIEYKLDDGQTILVEVVEPTPGGLAPVGRTADTIVQAQKTLSEALDNVRPVAEAIIGKLSNLSTRPDEVSVEFGVKLSAKAGAVLAAASAECNYVVKLTWKHVK</sequence>
<evidence type="ECO:0000259" key="1">
    <source>
        <dbReference type="Pfam" id="PF19493"/>
    </source>
</evidence>
<gene>
    <name evidence="2" type="ORF">NIES2135_61730</name>
</gene>
<accession>A0A1Z4JRE1</accession>
<keyword evidence="2" id="KW-0614">Plasmid</keyword>
<evidence type="ECO:0000313" key="3">
    <source>
        <dbReference type="Proteomes" id="UP000217895"/>
    </source>
</evidence>
<evidence type="ECO:0000313" key="2">
    <source>
        <dbReference type="EMBL" id="BAY59296.1"/>
    </source>
</evidence>
<dbReference type="InterPro" id="IPR045794">
    <property type="entry name" value="Trypco1"/>
</dbReference>
<reference evidence="2 3" key="1">
    <citation type="submission" date="2017-06" db="EMBL/GenBank/DDBJ databases">
        <title>Genome sequencing of cyanobaciteial culture collection at National Institute for Environmental Studies (NIES).</title>
        <authorList>
            <person name="Hirose Y."/>
            <person name="Shimura Y."/>
            <person name="Fujisawa T."/>
            <person name="Nakamura Y."/>
            <person name="Kawachi M."/>
        </authorList>
    </citation>
    <scope>NUCLEOTIDE SEQUENCE [LARGE SCALE GENOMIC DNA]</scope>
    <source>
        <strain evidence="2 3">NIES-2135</strain>
        <plasmid evidence="3">Plasmid Plasmid1 dna</plasmid>
    </source>
</reference>
<keyword evidence="3" id="KW-1185">Reference proteome</keyword>
<dbReference type="Pfam" id="PF19493">
    <property type="entry name" value="Trypco1"/>
    <property type="match status" value="1"/>
</dbReference>
<organism evidence="2 3">
    <name type="scientific">Leptolyngbya boryana NIES-2135</name>
    <dbReference type="NCBI Taxonomy" id="1973484"/>
    <lineage>
        <taxon>Bacteria</taxon>
        <taxon>Bacillati</taxon>
        <taxon>Cyanobacteriota</taxon>
        <taxon>Cyanophyceae</taxon>
        <taxon>Leptolyngbyales</taxon>
        <taxon>Leptolyngbyaceae</taxon>
        <taxon>Leptolyngbya group</taxon>
        <taxon>Leptolyngbya</taxon>
    </lineage>
</organism>
<dbReference type="Proteomes" id="UP000217895">
    <property type="component" value="Plasmid Plasmid1 dna"/>
</dbReference>
<dbReference type="NCBIfam" id="NF041216">
    <property type="entry name" value="CU044_2847_fam"/>
    <property type="match status" value="1"/>
</dbReference>
<feature type="domain" description="Trypsin-co-occurring" evidence="1">
    <location>
        <begin position="11"/>
        <end position="107"/>
    </location>
</feature>
<geneLocation type="plasmid" evidence="2">
    <name>plasmid1</name>
</geneLocation>
<protein>
    <recommendedName>
        <fullName evidence="1">Trypsin-co-occurring domain-containing protein</fullName>
    </recommendedName>
</protein>
<dbReference type="AlphaFoldDB" id="A0A1Z4JRE1"/>